<evidence type="ECO:0000313" key="10">
    <source>
        <dbReference type="EMBL" id="NXQ47667.1"/>
    </source>
</evidence>
<evidence type="ECO:0000313" key="11">
    <source>
        <dbReference type="Proteomes" id="UP000519684"/>
    </source>
</evidence>
<dbReference type="Proteomes" id="UP000519684">
    <property type="component" value="Unassembled WGS sequence"/>
</dbReference>
<sequence>MNICNKPHNKIAPEDLGEAVPEVKVQRARRNGWSWPLHLFQIIAWLLFLFFALVGFGILVPLLPRHWLPAGYICPGVCFIYHLVVHLTAVSIDPADANVREKNYLGPLATFNRNQHAHVIENHHCHVCDVDVSAKSKHCGTCNKCVCGFDHHCKWLNNCVGERNYWLFLNSVLSAILGLGLLLLIAFYVFVEFFVDPTVLRSDQHFDALKNHMDRWFVFLPASPVETRAPAILVTAGIFILLSLVTVILLGHLLTFHIYLLWHKLTTYEYILQQRPQQQPDKVDKKQESYFTQLPLRFQYCFFLLMSIYKFIRQASTRGKTGSLSLNYFPKLYVHNQEGDPKQSSSSESPSLPSVAPSQQQKKKRKKMQKASSSAMDSGPKAHATPQPSFPDPPSAAATSPSHSLHLLVPAFPLRAAVSPSSMGLIQAAGHPADCQSESAESVDEIPVAQTCLGSPVLQGPPKNNSGNSQHYPLSTDNPRGVRKKSFHSDHKVKRRSCQQDRRLERDLELFSKIPAVFVSKSSGEPLVPQPQPSESTSEP</sequence>
<feature type="compositionally biased region" description="Low complexity" evidence="8">
    <location>
        <begin position="342"/>
        <end position="360"/>
    </location>
</feature>
<feature type="transmembrane region" description="Helical" evidence="7">
    <location>
        <begin position="231"/>
        <end position="262"/>
    </location>
</feature>
<dbReference type="PANTHER" id="PTHR22883:SF8">
    <property type="entry name" value="PALMITOYLTRANSFERASE ZDHHC1"/>
    <property type="match status" value="1"/>
</dbReference>
<evidence type="ECO:0000256" key="7">
    <source>
        <dbReference type="RuleBase" id="RU079119"/>
    </source>
</evidence>
<dbReference type="AlphaFoldDB" id="A0A7L2DDK9"/>
<comment type="catalytic activity">
    <reaction evidence="7">
        <text>L-cysteinyl-[protein] + hexadecanoyl-CoA = S-hexadecanoyl-L-cysteinyl-[protein] + CoA</text>
        <dbReference type="Rhea" id="RHEA:36683"/>
        <dbReference type="Rhea" id="RHEA-COMP:10131"/>
        <dbReference type="Rhea" id="RHEA-COMP:11032"/>
        <dbReference type="ChEBI" id="CHEBI:29950"/>
        <dbReference type="ChEBI" id="CHEBI:57287"/>
        <dbReference type="ChEBI" id="CHEBI:57379"/>
        <dbReference type="ChEBI" id="CHEBI:74151"/>
        <dbReference type="EC" id="2.3.1.225"/>
    </reaction>
</comment>
<feature type="compositionally biased region" description="Basic residues" evidence="8">
    <location>
        <begin position="481"/>
        <end position="497"/>
    </location>
</feature>
<evidence type="ECO:0000256" key="3">
    <source>
        <dbReference type="ARBA" id="ARBA00022692"/>
    </source>
</evidence>
<keyword evidence="2 7" id="KW-0808">Transferase</keyword>
<dbReference type="EMBL" id="VWYD01023356">
    <property type="protein sequence ID" value="NXQ47667.1"/>
    <property type="molecule type" value="Genomic_DNA"/>
</dbReference>
<keyword evidence="6 7" id="KW-0012">Acyltransferase</keyword>
<keyword evidence="11" id="KW-1185">Reference proteome</keyword>
<proteinExistence type="inferred from homology"/>
<dbReference type="GO" id="GO:0005783">
    <property type="term" value="C:endoplasmic reticulum"/>
    <property type="evidence" value="ECO:0007669"/>
    <property type="project" value="TreeGrafter"/>
</dbReference>
<dbReference type="EC" id="2.3.1.225" evidence="7"/>
<dbReference type="InterPro" id="IPR001594">
    <property type="entry name" value="Palmitoyltrfase_DHHC"/>
</dbReference>
<dbReference type="PROSITE" id="PS50216">
    <property type="entry name" value="DHHC"/>
    <property type="match status" value="1"/>
</dbReference>
<evidence type="ECO:0000256" key="5">
    <source>
        <dbReference type="ARBA" id="ARBA00023136"/>
    </source>
</evidence>
<dbReference type="PANTHER" id="PTHR22883">
    <property type="entry name" value="ZINC FINGER DHHC DOMAIN CONTAINING PROTEIN"/>
    <property type="match status" value="1"/>
</dbReference>
<comment type="caution">
    <text evidence="10">The sequence shown here is derived from an EMBL/GenBank/DDBJ whole genome shotgun (WGS) entry which is preliminary data.</text>
</comment>
<feature type="region of interest" description="Disordered" evidence="8">
    <location>
        <begin position="521"/>
        <end position="540"/>
    </location>
</feature>
<reference evidence="10 11" key="1">
    <citation type="submission" date="2019-09" db="EMBL/GenBank/DDBJ databases">
        <title>Bird 10,000 Genomes (B10K) Project - Family phase.</title>
        <authorList>
            <person name="Zhang G."/>
        </authorList>
    </citation>
    <scope>NUCLEOTIDE SEQUENCE [LARGE SCALE GENOMIC DNA]</scope>
    <source>
        <strain evidence="10">B10K-DU-001-17</strain>
        <tissue evidence="10">Muscle</tissue>
    </source>
</reference>
<dbReference type="GO" id="GO:0019706">
    <property type="term" value="F:protein-cysteine S-palmitoyltransferase activity"/>
    <property type="evidence" value="ECO:0007669"/>
    <property type="project" value="UniProtKB-EC"/>
</dbReference>
<evidence type="ECO:0000256" key="8">
    <source>
        <dbReference type="SAM" id="MobiDB-lite"/>
    </source>
</evidence>
<keyword evidence="5 7" id="KW-0472">Membrane</keyword>
<dbReference type="GO" id="GO:0005794">
    <property type="term" value="C:Golgi apparatus"/>
    <property type="evidence" value="ECO:0007669"/>
    <property type="project" value="TreeGrafter"/>
</dbReference>
<comment type="similarity">
    <text evidence="7">Belongs to the DHHC palmitoyltransferase family.</text>
</comment>
<comment type="domain">
    <text evidence="7">The DHHC domain is required for palmitoyltransferase activity.</text>
</comment>
<protein>
    <recommendedName>
        <fullName evidence="7">Palmitoyltransferase</fullName>
        <ecNumber evidence="7">2.3.1.225</ecNumber>
    </recommendedName>
</protein>
<dbReference type="GO" id="GO:0016020">
    <property type="term" value="C:membrane"/>
    <property type="evidence" value="ECO:0007669"/>
    <property type="project" value="UniProtKB-SubCell"/>
</dbReference>
<comment type="subcellular location">
    <subcellularLocation>
        <location evidence="1">Membrane</location>
        <topology evidence="1">Multi-pass membrane protein</topology>
    </subcellularLocation>
</comment>
<dbReference type="Pfam" id="PF01529">
    <property type="entry name" value="DHHC"/>
    <property type="match status" value="1"/>
</dbReference>
<keyword evidence="4 7" id="KW-1133">Transmembrane helix</keyword>
<evidence type="ECO:0000256" key="1">
    <source>
        <dbReference type="ARBA" id="ARBA00004141"/>
    </source>
</evidence>
<feature type="compositionally biased region" description="Polar residues" evidence="8">
    <location>
        <begin position="462"/>
        <end position="478"/>
    </location>
</feature>
<name>A0A7L2DDK9_CATFU</name>
<dbReference type="InterPro" id="IPR039859">
    <property type="entry name" value="PFA4/ZDH16/20/ERF2-like"/>
</dbReference>
<keyword evidence="3 7" id="KW-0812">Transmembrane</keyword>
<dbReference type="GO" id="GO:0006612">
    <property type="term" value="P:protein targeting to membrane"/>
    <property type="evidence" value="ECO:0007669"/>
    <property type="project" value="TreeGrafter"/>
</dbReference>
<evidence type="ECO:0000256" key="4">
    <source>
        <dbReference type="ARBA" id="ARBA00022989"/>
    </source>
</evidence>
<evidence type="ECO:0000256" key="2">
    <source>
        <dbReference type="ARBA" id="ARBA00022679"/>
    </source>
</evidence>
<feature type="non-terminal residue" evidence="10">
    <location>
        <position position="1"/>
    </location>
</feature>
<feature type="region of interest" description="Disordered" evidence="8">
    <location>
        <begin position="453"/>
        <end position="506"/>
    </location>
</feature>
<feature type="non-terminal residue" evidence="10">
    <location>
        <position position="540"/>
    </location>
</feature>
<feature type="transmembrane region" description="Helical" evidence="7">
    <location>
        <begin position="42"/>
        <end position="63"/>
    </location>
</feature>
<feature type="transmembrane region" description="Helical" evidence="7">
    <location>
        <begin position="70"/>
        <end position="92"/>
    </location>
</feature>
<feature type="domain" description="Palmitoyltransferase DHHC" evidence="9">
    <location>
        <begin position="120"/>
        <end position="273"/>
    </location>
</feature>
<feature type="region of interest" description="Disordered" evidence="8">
    <location>
        <begin position="337"/>
        <end position="402"/>
    </location>
</feature>
<evidence type="ECO:0000256" key="6">
    <source>
        <dbReference type="ARBA" id="ARBA00023315"/>
    </source>
</evidence>
<feature type="transmembrane region" description="Helical" evidence="7">
    <location>
        <begin position="165"/>
        <end position="191"/>
    </location>
</feature>
<organism evidence="10 11">
    <name type="scientific">Catharus fuscescens</name>
    <name type="common">Veery</name>
    <name type="synonym">Turdus fuscescens</name>
    <dbReference type="NCBI Taxonomy" id="159581"/>
    <lineage>
        <taxon>Eukaryota</taxon>
        <taxon>Metazoa</taxon>
        <taxon>Chordata</taxon>
        <taxon>Craniata</taxon>
        <taxon>Vertebrata</taxon>
        <taxon>Euteleostomi</taxon>
        <taxon>Archelosauria</taxon>
        <taxon>Archosauria</taxon>
        <taxon>Dinosauria</taxon>
        <taxon>Saurischia</taxon>
        <taxon>Theropoda</taxon>
        <taxon>Coelurosauria</taxon>
        <taxon>Aves</taxon>
        <taxon>Neognathae</taxon>
        <taxon>Neoaves</taxon>
        <taxon>Telluraves</taxon>
        <taxon>Australaves</taxon>
        <taxon>Passeriformes</taxon>
        <taxon>Turdidae</taxon>
        <taxon>Catharus</taxon>
    </lineage>
</organism>
<accession>A0A7L2DDK9</accession>
<evidence type="ECO:0000259" key="9">
    <source>
        <dbReference type="Pfam" id="PF01529"/>
    </source>
</evidence>
<gene>
    <name evidence="10" type="primary">Zdhhc1</name>
    <name evidence="10" type="ORF">CATFUS_R12070</name>
</gene>